<dbReference type="AlphaFoldDB" id="A0A7Y4GVD9"/>
<gene>
    <name evidence="1" type="ORF">HCN58_22410</name>
</gene>
<protein>
    <submittedName>
        <fullName evidence="1">Uncharacterized protein</fullName>
    </submittedName>
</protein>
<dbReference type="EMBL" id="JAAVLX010000007">
    <property type="protein sequence ID" value="NOJ42308.1"/>
    <property type="molecule type" value="Genomic_DNA"/>
</dbReference>
<dbReference type="RefSeq" id="WP_171581216.1">
    <property type="nucleotide sequence ID" value="NZ_JAAVLX010000007.1"/>
</dbReference>
<dbReference type="Proteomes" id="UP000544122">
    <property type="component" value="Unassembled WGS sequence"/>
</dbReference>
<evidence type="ECO:0000313" key="2">
    <source>
        <dbReference type="Proteomes" id="UP000544122"/>
    </source>
</evidence>
<reference evidence="1 2" key="1">
    <citation type="submission" date="2020-03" db="EMBL/GenBank/DDBJ databases">
        <title>Bradyrhizobium diversity isolated from nodules of Indigofera sp.</title>
        <authorList>
            <person name="Klepa M."/>
            <person name="Helene L."/>
            <person name="Hungria M."/>
        </authorList>
    </citation>
    <scope>NUCLEOTIDE SEQUENCE [LARGE SCALE GENOMIC DNA]</scope>
    <source>
        <strain evidence="1 2">WSM 1791</strain>
    </source>
</reference>
<proteinExistence type="predicted"/>
<comment type="caution">
    <text evidence="1">The sequence shown here is derived from an EMBL/GenBank/DDBJ whole genome shotgun (WGS) entry which is preliminary data.</text>
</comment>
<organism evidence="1 2">
    <name type="scientific">Bradyrhizobium australiense</name>
    <dbReference type="NCBI Taxonomy" id="2721161"/>
    <lineage>
        <taxon>Bacteria</taxon>
        <taxon>Pseudomonadati</taxon>
        <taxon>Pseudomonadota</taxon>
        <taxon>Alphaproteobacteria</taxon>
        <taxon>Hyphomicrobiales</taxon>
        <taxon>Nitrobacteraceae</taxon>
        <taxon>Bradyrhizobium</taxon>
    </lineage>
</organism>
<evidence type="ECO:0000313" key="1">
    <source>
        <dbReference type="EMBL" id="NOJ42308.1"/>
    </source>
</evidence>
<sequence>MTDLEAKLERFETLAAECELIGKLTADGAKRELYLRLGLHYRELADDIRTVIARTPLSRPEGAGSRILALGQPPR</sequence>
<name>A0A7Y4GVD9_9BRAD</name>
<accession>A0A7Y4GVD9</accession>
<keyword evidence="2" id="KW-1185">Reference proteome</keyword>